<dbReference type="PANTHER" id="PTHR30401">
    <property type="entry name" value="TRNA 2-SELENOURIDINE SYNTHASE"/>
    <property type="match status" value="1"/>
</dbReference>
<dbReference type="NCBIfam" id="TIGR03167">
    <property type="entry name" value="tRNA_sel_U_synt"/>
    <property type="match status" value="1"/>
</dbReference>
<dbReference type="OrthoDB" id="9808735at2"/>
<dbReference type="EMBL" id="PVTP01000006">
    <property type="protein sequence ID" value="PRY77360.1"/>
    <property type="molecule type" value="Genomic_DNA"/>
</dbReference>
<dbReference type="NCBIfam" id="NF008750">
    <property type="entry name" value="PRK11784.1-2"/>
    <property type="match status" value="1"/>
</dbReference>
<evidence type="ECO:0000313" key="3">
    <source>
        <dbReference type="EMBL" id="PRY77360.1"/>
    </source>
</evidence>
<feature type="domain" description="Rhodanese" evidence="2">
    <location>
        <begin position="18"/>
        <end position="135"/>
    </location>
</feature>
<evidence type="ECO:0000313" key="4">
    <source>
        <dbReference type="Proteomes" id="UP000238007"/>
    </source>
</evidence>
<accession>A0A2T0VYL5</accession>
<dbReference type="PROSITE" id="PS50206">
    <property type="entry name" value="RHODANESE_3"/>
    <property type="match status" value="1"/>
</dbReference>
<keyword evidence="4" id="KW-1185">Reference proteome</keyword>
<dbReference type="GO" id="GO:0043828">
    <property type="term" value="F:tRNA 2-selenouridine synthase activity"/>
    <property type="evidence" value="ECO:0007669"/>
    <property type="project" value="InterPro"/>
</dbReference>
<dbReference type="NCBIfam" id="NF008752">
    <property type="entry name" value="PRK11784.1-4"/>
    <property type="match status" value="1"/>
</dbReference>
<proteinExistence type="predicted"/>
<dbReference type="SUPFAM" id="SSF52821">
    <property type="entry name" value="Rhodanese/Cell cycle control phosphatase"/>
    <property type="match status" value="1"/>
</dbReference>
<dbReference type="Proteomes" id="UP000238007">
    <property type="component" value="Unassembled WGS sequence"/>
</dbReference>
<dbReference type="InterPro" id="IPR001763">
    <property type="entry name" value="Rhodanese-like_dom"/>
</dbReference>
<dbReference type="AlphaFoldDB" id="A0A2T0VYL5"/>
<dbReference type="Gene3D" id="3.40.250.10">
    <property type="entry name" value="Rhodanese-like domain"/>
    <property type="match status" value="1"/>
</dbReference>
<dbReference type="Pfam" id="PF00581">
    <property type="entry name" value="Rhodanese"/>
    <property type="match status" value="1"/>
</dbReference>
<dbReference type="InterPro" id="IPR036873">
    <property type="entry name" value="Rhodanese-like_dom_sf"/>
</dbReference>
<comment type="caution">
    <text evidence="3">The sequence shown here is derived from an EMBL/GenBank/DDBJ whole genome shotgun (WGS) entry which is preliminary data.</text>
</comment>
<protein>
    <submittedName>
        <fullName evidence="3">tRNA 2-selenouridine synthase</fullName>
    </submittedName>
</protein>
<dbReference type="PANTHER" id="PTHR30401:SF0">
    <property type="entry name" value="TRNA 2-SELENOURIDINE SYNTHASE"/>
    <property type="match status" value="1"/>
</dbReference>
<name>A0A2T0VYL5_9RHOB</name>
<keyword evidence="1" id="KW-0711">Selenium</keyword>
<evidence type="ECO:0000256" key="1">
    <source>
        <dbReference type="ARBA" id="ARBA00023266"/>
    </source>
</evidence>
<dbReference type="RefSeq" id="WP_106357968.1">
    <property type="nucleotide sequence ID" value="NZ_PVTP01000006.1"/>
</dbReference>
<dbReference type="InterPro" id="IPR058840">
    <property type="entry name" value="AAA_SelU"/>
</dbReference>
<evidence type="ECO:0000259" key="2">
    <source>
        <dbReference type="PROSITE" id="PS50206"/>
    </source>
</evidence>
<dbReference type="PROSITE" id="PS00380">
    <property type="entry name" value="RHODANESE_1"/>
    <property type="match status" value="1"/>
</dbReference>
<reference evidence="3 4" key="1">
    <citation type="submission" date="2018-03" db="EMBL/GenBank/DDBJ databases">
        <title>Genomic Encyclopedia of Archaeal and Bacterial Type Strains, Phase II (KMG-II): from individual species to whole genera.</title>
        <authorList>
            <person name="Goeker M."/>
        </authorList>
    </citation>
    <scope>NUCLEOTIDE SEQUENCE [LARGE SCALE GENOMIC DNA]</scope>
    <source>
        <strain evidence="3 4">DSM 101533</strain>
    </source>
</reference>
<dbReference type="SMART" id="SM00450">
    <property type="entry name" value="RHOD"/>
    <property type="match status" value="1"/>
</dbReference>
<gene>
    <name evidence="3" type="ORF">CLV80_106206</name>
</gene>
<dbReference type="InterPro" id="IPR001307">
    <property type="entry name" value="Thiosulphate_STrfase_CS"/>
</dbReference>
<dbReference type="GO" id="GO:0002098">
    <property type="term" value="P:tRNA wobble uridine modification"/>
    <property type="evidence" value="ECO:0007669"/>
    <property type="project" value="InterPro"/>
</dbReference>
<organism evidence="3 4">
    <name type="scientific">Yoonia maritima</name>
    <dbReference type="NCBI Taxonomy" id="1435347"/>
    <lineage>
        <taxon>Bacteria</taxon>
        <taxon>Pseudomonadati</taxon>
        <taxon>Pseudomonadota</taxon>
        <taxon>Alphaproteobacteria</taxon>
        <taxon>Rhodobacterales</taxon>
        <taxon>Paracoccaceae</taxon>
        <taxon>Yoonia</taxon>
    </lineage>
</organism>
<dbReference type="InterPro" id="IPR017582">
    <property type="entry name" value="SelU"/>
</dbReference>
<dbReference type="GO" id="GO:0004792">
    <property type="term" value="F:thiosulfate-cyanide sulfurtransferase activity"/>
    <property type="evidence" value="ECO:0007669"/>
    <property type="project" value="InterPro"/>
</dbReference>
<sequence length="350" mass="38109">MPIEFSSLTALLNHGYDTVIDVRSPAEFAEDHVPGAINLPALSNEQRAEVGTIYKQVSPFDGRKVGAAMVARNVADHISGPLADKDGSWRPLVYCWRGGQRSGSVASILTQIGWRADTIQGGYQSFRRLVNQSVYDAKLPHRFILLDGNTGTAKTALLPRLAARGAQVLDLEGLAAHRGSLLGSMPGGQPAQKAFETALAMALHELDPTHPVVVEAESSKIGRLIVPPSLWAAMLKAPRIVIEAPLTARAEFLTRAYSDVADNPDDIETRLAHLRRVRGHAIVDNWVNLLRAGDLTAFAAALMVDHYDPAYTKSRRLDERKVLSVVTTGTLDEAGQDRSADAVWDQIKRF</sequence>
<dbReference type="Pfam" id="PF26341">
    <property type="entry name" value="AAA_SelU"/>
    <property type="match status" value="1"/>
</dbReference>